<protein>
    <submittedName>
        <fullName evidence="1">MmcB family DNA repair protein</fullName>
    </submittedName>
</protein>
<accession>A0A5M6Z8G4</accession>
<dbReference type="Pfam" id="PF06319">
    <property type="entry name" value="MmcB-like"/>
    <property type="match status" value="1"/>
</dbReference>
<dbReference type="AlphaFoldDB" id="A0A5M6Z8G4"/>
<dbReference type="EMBL" id="VWOJ01000006">
    <property type="protein sequence ID" value="KAA5800912.1"/>
    <property type="molecule type" value="Genomic_DNA"/>
</dbReference>
<sequence length="163" mass="17447">MADMALDLDPDCQQAKARAALARADKPAIDDARALARGAARLLADLGVAAIAEFTLPSGRRADLAGLGRKGEMVIVEIKSGPADFRADAKYPGYFDWCDRFYFAVSSRFPAAILPESCGLIIADPFGGAVVRESPLQPLAPARRKALTLRFARCAAERSLRAL</sequence>
<organism evidence="1 2">
    <name type="scientific">Alkalicaulis satelles</name>
    <dbReference type="NCBI Taxonomy" id="2609175"/>
    <lineage>
        <taxon>Bacteria</taxon>
        <taxon>Pseudomonadati</taxon>
        <taxon>Pseudomonadota</taxon>
        <taxon>Alphaproteobacteria</taxon>
        <taxon>Maricaulales</taxon>
        <taxon>Maricaulaceae</taxon>
        <taxon>Alkalicaulis</taxon>
    </lineage>
</organism>
<reference evidence="1 2" key="1">
    <citation type="submission" date="2019-09" db="EMBL/GenBank/DDBJ databases">
        <authorList>
            <person name="Kevbrin V."/>
            <person name="Grouzdev D.S."/>
        </authorList>
    </citation>
    <scope>NUCLEOTIDE SEQUENCE [LARGE SCALE GENOMIC DNA]</scope>
    <source>
        <strain evidence="1 2">G-192</strain>
    </source>
</reference>
<dbReference type="Proteomes" id="UP000325122">
    <property type="component" value="Unassembled WGS sequence"/>
</dbReference>
<dbReference type="RefSeq" id="WP_150024152.1">
    <property type="nucleotide sequence ID" value="NZ_VWOJ01000006.1"/>
</dbReference>
<dbReference type="PIRSF" id="PIRSF031796">
    <property type="entry name" value="UPC031796"/>
    <property type="match status" value="1"/>
</dbReference>
<evidence type="ECO:0000313" key="1">
    <source>
        <dbReference type="EMBL" id="KAA5800912.1"/>
    </source>
</evidence>
<gene>
    <name evidence="1" type="ORF">F1654_13800</name>
</gene>
<evidence type="ECO:0000313" key="2">
    <source>
        <dbReference type="Proteomes" id="UP000325122"/>
    </source>
</evidence>
<comment type="caution">
    <text evidence="1">The sequence shown here is derived from an EMBL/GenBank/DDBJ whole genome shotgun (WGS) entry which is preliminary data.</text>
</comment>
<keyword evidence="2" id="KW-1185">Reference proteome</keyword>
<name>A0A5M6Z8G4_9PROT</name>
<proteinExistence type="predicted"/>
<dbReference type="InterPro" id="IPR009394">
    <property type="entry name" value="MmcB-like"/>
</dbReference>